<dbReference type="Gene3D" id="3.10.580.10">
    <property type="entry name" value="CBS-domain"/>
    <property type="match status" value="2"/>
</dbReference>
<dbReference type="PANTHER" id="PTHR13780">
    <property type="entry name" value="AMP-ACTIVATED PROTEIN KINASE, GAMMA REGULATORY SUBUNIT"/>
    <property type="match status" value="1"/>
</dbReference>
<feature type="compositionally biased region" description="Low complexity" evidence="4">
    <location>
        <begin position="476"/>
        <end position="486"/>
    </location>
</feature>
<dbReference type="AlphaFoldDB" id="A0A9P8J2B5"/>
<feature type="compositionally biased region" description="Polar residues" evidence="4">
    <location>
        <begin position="495"/>
        <end position="505"/>
    </location>
</feature>
<dbReference type="CDD" id="cd02205">
    <property type="entry name" value="CBS_pair_SF"/>
    <property type="match status" value="1"/>
</dbReference>
<keyword evidence="2 3" id="KW-0129">CBS domain</keyword>
<proteinExistence type="predicted"/>
<evidence type="ECO:0000259" key="5">
    <source>
        <dbReference type="PROSITE" id="PS51371"/>
    </source>
</evidence>
<dbReference type="GO" id="GO:0042149">
    <property type="term" value="P:cellular response to glucose starvation"/>
    <property type="evidence" value="ECO:0007669"/>
    <property type="project" value="TreeGrafter"/>
</dbReference>
<name>A0A9P8J2B5_AURME</name>
<dbReference type="OrthoDB" id="449052at2759"/>
<protein>
    <recommendedName>
        <fullName evidence="5">CBS domain-containing protein</fullName>
    </recommendedName>
</protein>
<sequence length="505" mass="54904">MVQNIDTAAASPSLKMSNVGSPSPLRSPLGRRDSRDMTSSHRQSFSERGIPNSPRQRNPSLSQQAIQDLINNPPVGRKDDALPKFAGRDWRSITLGEILVPDEVRFVEVDSTIEAATKLLIESGSPNVILIRESFSSCQAIGQFDYDDLNAYLLLVTGLARPQDSNLEQVDKIVSRARTNQPVELGHVKDLLGRKESLAFCDASATLARAVEIFGGGCHRIIVRAPDSEDVVGILSQLRLVRFLWENRASFQPVEQLHNRSLKELDLGSHSVISINGDRPLKDALLLMHSEGITSLPVLDNHKNVIGNISHVDVKLLTNTSALPLLDSSCIHFITVILSERGMNDGQDSYPVFHVNPTSTFAHTVAKLVATRSHRMWMVDAPSPSTSIPASPHLGPSVTAPPPVLSQLSSTTAGPPYTPAQPSVSVPASTLPGATLGGHLNGVVSLTDVLNLFARVSGLNPLDPDETRRRRRRSSSHSSMRASVDSFRSSLDMGQHSTRNSSQRR</sequence>
<feature type="domain" description="CBS" evidence="5">
    <location>
        <begin position="268"/>
        <end position="325"/>
    </location>
</feature>
<dbReference type="Pfam" id="PF00571">
    <property type="entry name" value="CBS"/>
    <property type="match status" value="2"/>
</dbReference>
<reference evidence="6" key="2">
    <citation type="submission" date="2021-08" db="EMBL/GenBank/DDBJ databases">
        <authorList>
            <person name="Gostincar C."/>
            <person name="Sun X."/>
            <person name="Song Z."/>
            <person name="Gunde-Cimerman N."/>
        </authorList>
    </citation>
    <scope>NUCLEOTIDE SEQUENCE</scope>
    <source>
        <strain evidence="6">EXF-9911</strain>
    </source>
</reference>
<feature type="region of interest" description="Disordered" evidence="4">
    <location>
        <begin position="458"/>
        <end position="505"/>
    </location>
</feature>
<gene>
    <name evidence="6" type="ORF">KCU76_g12573</name>
</gene>
<evidence type="ECO:0000256" key="2">
    <source>
        <dbReference type="ARBA" id="ARBA00023122"/>
    </source>
</evidence>
<accession>A0A9P8J2B5</accession>
<dbReference type="InterPro" id="IPR046342">
    <property type="entry name" value="CBS_dom_sf"/>
</dbReference>
<evidence type="ECO:0000256" key="1">
    <source>
        <dbReference type="ARBA" id="ARBA00022737"/>
    </source>
</evidence>
<feature type="region of interest" description="Disordered" evidence="4">
    <location>
        <begin position="1"/>
        <end position="62"/>
    </location>
</feature>
<evidence type="ECO:0000256" key="4">
    <source>
        <dbReference type="SAM" id="MobiDB-lite"/>
    </source>
</evidence>
<dbReference type="SUPFAM" id="SSF54631">
    <property type="entry name" value="CBS-domain pair"/>
    <property type="match status" value="2"/>
</dbReference>
<feature type="compositionally biased region" description="Basic and acidic residues" evidence="4">
    <location>
        <begin position="30"/>
        <end position="39"/>
    </location>
</feature>
<dbReference type="InterPro" id="IPR000644">
    <property type="entry name" value="CBS_dom"/>
</dbReference>
<dbReference type="GO" id="GO:0004865">
    <property type="term" value="F:protein serine/threonine phosphatase inhibitor activity"/>
    <property type="evidence" value="ECO:0007669"/>
    <property type="project" value="TreeGrafter"/>
</dbReference>
<dbReference type="Proteomes" id="UP000779574">
    <property type="component" value="Unassembled WGS sequence"/>
</dbReference>
<dbReference type="InterPro" id="IPR050511">
    <property type="entry name" value="AMPK_gamma/SDS23_families"/>
</dbReference>
<dbReference type="EMBL" id="JAHFXF010000653">
    <property type="protein sequence ID" value="KAG9684226.1"/>
    <property type="molecule type" value="Genomic_DNA"/>
</dbReference>
<reference evidence="6" key="1">
    <citation type="journal article" date="2021" name="J Fungi (Basel)">
        <title>Virulence traits and population genomics of the black yeast Aureobasidium melanogenum.</title>
        <authorList>
            <person name="Cernosa A."/>
            <person name="Sun X."/>
            <person name="Gostincar C."/>
            <person name="Fang C."/>
            <person name="Gunde-Cimerman N."/>
            <person name="Song Z."/>
        </authorList>
    </citation>
    <scope>NUCLEOTIDE SEQUENCE</scope>
    <source>
        <strain evidence="6">EXF-9911</strain>
    </source>
</reference>
<evidence type="ECO:0000313" key="6">
    <source>
        <dbReference type="EMBL" id="KAG9684226.1"/>
    </source>
</evidence>
<feature type="non-terminal residue" evidence="6">
    <location>
        <position position="505"/>
    </location>
</feature>
<feature type="region of interest" description="Disordered" evidence="4">
    <location>
        <begin position="382"/>
        <end position="425"/>
    </location>
</feature>
<organism evidence="6 7">
    <name type="scientific">Aureobasidium melanogenum</name>
    <name type="common">Aureobasidium pullulans var. melanogenum</name>
    <dbReference type="NCBI Taxonomy" id="46634"/>
    <lineage>
        <taxon>Eukaryota</taxon>
        <taxon>Fungi</taxon>
        <taxon>Dikarya</taxon>
        <taxon>Ascomycota</taxon>
        <taxon>Pezizomycotina</taxon>
        <taxon>Dothideomycetes</taxon>
        <taxon>Dothideomycetidae</taxon>
        <taxon>Dothideales</taxon>
        <taxon>Saccotheciaceae</taxon>
        <taxon>Aureobasidium</taxon>
    </lineage>
</organism>
<dbReference type="SMART" id="SM00116">
    <property type="entry name" value="CBS"/>
    <property type="match status" value="2"/>
</dbReference>
<dbReference type="PANTHER" id="PTHR13780:SF36">
    <property type="entry name" value="CBS DOMAIN-CONTAINING PROTEIN"/>
    <property type="match status" value="1"/>
</dbReference>
<feature type="compositionally biased region" description="Polar residues" evidence="4">
    <location>
        <begin position="53"/>
        <end position="62"/>
    </location>
</feature>
<dbReference type="PROSITE" id="PS51371">
    <property type="entry name" value="CBS"/>
    <property type="match status" value="1"/>
</dbReference>
<feature type="compositionally biased region" description="Low complexity" evidence="4">
    <location>
        <begin position="382"/>
        <end position="392"/>
    </location>
</feature>
<comment type="caution">
    <text evidence="6">The sequence shown here is derived from an EMBL/GenBank/DDBJ whole genome shotgun (WGS) entry which is preliminary data.</text>
</comment>
<keyword evidence="1" id="KW-0677">Repeat</keyword>
<evidence type="ECO:0000313" key="7">
    <source>
        <dbReference type="Proteomes" id="UP000779574"/>
    </source>
</evidence>
<evidence type="ECO:0000256" key="3">
    <source>
        <dbReference type="PROSITE-ProRule" id="PRU00703"/>
    </source>
</evidence>